<dbReference type="SUPFAM" id="SSF51215">
    <property type="entry name" value="Regulatory protein AraC"/>
    <property type="match status" value="1"/>
</dbReference>
<accession>A0ABU9HYY7</accession>
<evidence type="ECO:0000259" key="4">
    <source>
        <dbReference type="PROSITE" id="PS01124"/>
    </source>
</evidence>
<dbReference type="PANTHER" id="PTHR43280:SF32">
    <property type="entry name" value="TRANSCRIPTIONAL REGULATORY PROTEIN"/>
    <property type="match status" value="1"/>
</dbReference>
<dbReference type="PROSITE" id="PS01124">
    <property type="entry name" value="HTH_ARAC_FAMILY_2"/>
    <property type="match status" value="1"/>
</dbReference>
<dbReference type="Gene3D" id="1.10.10.60">
    <property type="entry name" value="Homeodomain-like"/>
    <property type="match status" value="1"/>
</dbReference>
<dbReference type="RefSeq" id="WP_341697258.1">
    <property type="nucleotide sequence ID" value="NZ_JBBYHR010000006.1"/>
</dbReference>
<reference evidence="5 6" key="1">
    <citation type="submission" date="2024-04" db="EMBL/GenBank/DDBJ databases">
        <title>Flavobacterium sp. DGU11 16S ribosomal RNA gene Genome sequencing and assembly.</title>
        <authorList>
            <person name="Park S."/>
        </authorList>
    </citation>
    <scope>NUCLEOTIDE SEQUENCE [LARGE SCALE GENOMIC DNA]</scope>
    <source>
        <strain evidence="5 6">DGU11</strain>
    </source>
</reference>
<gene>
    <name evidence="5" type="ORF">AAEO56_11765</name>
</gene>
<evidence type="ECO:0000313" key="6">
    <source>
        <dbReference type="Proteomes" id="UP001464555"/>
    </source>
</evidence>
<keyword evidence="2" id="KW-0238">DNA-binding</keyword>
<evidence type="ECO:0000313" key="5">
    <source>
        <dbReference type="EMBL" id="MEL1244943.1"/>
    </source>
</evidence>
<keyword evidence="3" id="KW-0804">Transcription</keyword>
<dbReference type="Pfam" id="PF12833">
    <property type="entry name" value="HTH_18"/>
    <property type="match status" value="1"/>
</dbReference>
<evidence type="ECO:0000256" key="1">
    <source>
        <dbReference type="ARBA" id="ARBA00023015"/>
    </source>
</evidence>
<keyword evidence="1" id="KW-0805">Transcription regulation</keyword>
<comment type="caution">
    <text evidence="5">The sequence shown here is derived from an EMBL/GenBank/DDBJ whole genome shotgun (WGS) entry which is preliminary data.</text>
</comment>
<dbReference type="InterPro" id="IPR009057">
    <property type="entry name" value="Homeodomain-like_sf"/>
</dbReference>
<evidence type="ECO:0000256" key="2">
    <source>
        <dbReference type="ARBA" id="ARBA00023125"/>
    </source>
</evidence>
<dbReference type="Proteomes" id="UP001464555">
    <property type="component" value="Unassembled WGS sequence"/>
</dbReference>
<proteinExistence type="predicted"/>
<name>A0ABU9HYY7_9FLAO</name>
<feature type="domain" description="HTH araC/xylS-type" evidence="4">
    <location>
        <begin position="187"/>
        <end position="285"/>
    </location>
</feature>
<evidence type="ECO:0000256" key="3">
    <source>
        <dbReference type="ARBA" id="ARBA00023163"/>
    </source>
</evidence>
<dbReference type="PANTHER" id="PTHR43280">
    <property type="entry name" value="ARAC-FAMILY TRANSCRIPTIONAL REGULATOR"/>
    <property type="match status" value="1"/>
</dbReference>
<dbReference type="SMART" id="SM00342">
    <property type="entry name" value="HTH_ARAC"/>
    <property type="match status" value="1"/>
</dbReference>
<dbReference type="InterPro" id="IPR018060">
    <property type="entry name" value="HTH_AraC"/>
</dbReference>
<dbReference type="EMBL" id="JBBYHR010000006">
    <property type="protein sequence ID" value="MEL1244943.1"/>
    <property type="molecule type" value="Genomic_DNA"/>
</dbReference>
<dbReference type="InterPro" id="IPR037923">
    <property type="entry name" value="HTH-like"/>
</dbReference>
<organism evidence="5 6">
    <name type="scientific">Flavobacterium arundinis</name>
    <dbReference type="NCBI Taxonomy" id="3139143"/>
    <lineage>
        <taxon>Bacteria</taxon>
        <taxon>Pseudomonadati</taxon>
        <taxon>Bacteroidota</taxon>
        <taxon>Flavobacteriia</taxon>
        <taxon>Flavobacteriales</taxon>
        <taxon>Flavobacteriaceae</taxon>
        <taxon>Flavobacterium</taxon>
    </lineage>
</organism>
<protein>
    <submittedName>
        <fullName evidence="5">Helix-turn-helix domain-containing protein</fullName>
    </submittedName>
</protein>
<sequence>MIHHLINNTEKLDQLKFNGITILKSIISKTTDKKFTLEFFSILLVRSGILHLNLDQANYQLCPGNVIIISPGVLCQISKSESDIAVQCCFFNKSYAATNLLNSALWQQLPSIANRSFWILHAKPLQYESLQRTCKILDRKISGDASRFYMELIQLSFKQLLYEIAAVYFENNEELLLKHDRKERLVLRFFDILHQHVEKEHKVRFYADKLCVTPGHLNKIVRQRRKKTVKQCIEEVIISKAKPLLEDRALPIKEITEELGFATVPSFSTFFKKNTMISPTEYRFGAFQQSTAL</sequence>
<dbReference type="SUPFAM" id="SSF46689">
    <property type="entry name" value="Homeodomain-like"/>
    <property type="match status" value="1"/>
</dbReference>
<keyword evidence="6" id="KW-1185">Reference proteome</keyword>